<dbReference type="EMBL" id="CAJNAS010000002">
    <property type="protein sequence ID" value="CAE6865105.1"/>
    <property type="molecule type" value="Genomic_DNA"/>
</dbReference>
<keyword evidence="1" id="KW-1133">Transmembrane helix</keyword>
<evidence type="ECO:0000313" key="3">
    <source>
        <dbReference type="Proteomes" id="UP000675121"/>
    </source>
</evidence>
<keyword evidence="1" id="KW-0472">Membrane</keyword>
<evidence type="ECO:0000313" key="2">
    <source>
        <dbReference type="EMBL" id="CAE6865105.1"/>
    </source>
</evidence>
<proteinExistence type="predicted"/>
<protein>
    <recommendedName>
        <fullName evidence="4">VIT family protein</fullName>
    </recommendedName>
</protein>
<comment type="caution">
    <text evidence="2">The sequence shown here is derived from an EMBL/GenBank/DDBJ whole genome shotgun (WGS) entry which is preliminary data.</text>
</comment>
<dbReference type="AlphaFoldDB" id="A0A9N8MSN0"/>
<accession>A0A9N8MSN0</accession>
<evidence type="ECO:0000256" key="1">
    <source>
        <dbReference type="SAM" id="Phobius"/>
    </source>
</evidence>
<gene>
    <name evidence="2" type="ORF">R70211_00732</name>
</gene>
<sequence>MLRAALVSLAGNERDQALCAKGEFMRATGLTHQEEVETREPILDTVDRVSEGCFGLFMALTFVGAVSAVTAGEDAGRKMLYTALGCNLAWGLADAVMFLVRTLANRGRRLTLALAVTNEADAATAVRLLRNALPKSMKSLIADTELERIRARIAATATLPHRPRLLLEDYIGAAGVFVIVVLSTFPVALPFVLFKDTSTALIVSRVLTLAMLFCAGVALGRHAGFGGWKAGFAMVALGVALTMAIIALGG</sequence>
<feature type="transmembrane region" description="Helical" evidence="1">
    <location>
        <begin position="170"/>
        <end position="194"/>
    </location>
</feature>
<dbReference type="Proteomes" id="UP000675121">
    <property type="component" value="Unassembled WGS sequence"/>
</dbReference>
<name>A0A9N8MSN0_9BURK</name>
<keyword evidence="3" id="KW-1185">Reference proteome</keyword>
<reference evidence="2" key="1">
    <citation type="submission" date="2021-02" db="EMBL/GenBank/DDBJ databases">
        <authorList>
            <person name="Vanwijnsberghe S."/>
        </authorList>
    </citation>
    <scope>NUCLEOTIDE SEQUENCE</scope>
    <source>
        <strain evidence="2">R-70211</strain>
    </source>
</reference>
<keyword evidence="1" id="KW-0812">Transmembrane</keyword>
<evidence type="ECO:0008006" key="4">
    <source>
        <dbReference type="Google" id="ProtNLM"/>
    </source>
</evidence>
<feature type="transmembrane region" description="Helical" evidence="1">
    <location>
        <begin position="200"/>
        <end position="219"/>
    </location>
</feature>
<feature type="transmembrane region" description="Helical" evidence="1">
    <location>
        <begin position="231"/>
        <end position="249"/>
    </location>
</feature>
<organism evidence="2 3">
    <name type="scientific">Paraburkholderia domus</name>
    <dbReference type="NCBI Taxonomy" id="2793075"/>
    <lineage>
        <taxon>Bacteria</taxon>
        <taxon>Pseudomonadati</taxon>
        <taxon>Pseudomonadota</taxon>
        <taxon>Betaproteobacteria</taxon>
        <taxon>Burkholderiales</taxon>
        <taxon>Burkholderiaceae</taxon>
        <taxon>Paraburkholderia</taxon>
    </lineage>
</organism>